<dbReference type="VEuPathDB" id="FungiDB:NFIA_011650"/>
<dbReference type="OrthoDB" id="5209368at2759"/>
<dbReference type="STRING" id="331117.A1D233"/>
<evidence type="ECO:0000313" key="1">
    <source>
        <dbReference type="EMBL" id="EAW22476.1"/>
    </source>
</evidence>
<protein>
    <submittedName>
        <fullName evidence="1">Uncharacterized protein</fullName>
    </submittedName>
</protein>
<organism evidence="1 2">
    <name type="scientific">Neosartorya fischeri (strain ATCC 1020 / DSM 3700 / CBS 544.65 / FGSC A1164 / JCM 1740 / NRRL 181 / WB 181)</name>
    <name type="common">Aspergillus fischerianus</name>
    <dbReference type="NCBI Taxonomy" id="331117"/>
    <lineage>
        <taxon>Eukaryota</taxon>
        <taxon>Fungi</taxon>
        <taxon>Dikarya</taxon>
        <taxon>Ascomycota</taxon>
        <taxon>Pezizomycotina</taxon>
        <taxon>Eurotiomycetes</taxon>
        <taxon>Eurotiomycetidae</taxon>
        <taxon>Eurotiales</taxon>
        <taxon>Aspergillaceae</taxon>
        <taxon>Aspergillus</taxon>
        <taxon>Aspergillus subgen. Fumigati</taxon>
    </lineage>
</organism>
<dbReference type="GeneID" id="4592001"/>
<dbReference type="KEGG" id="nfi:NFIA_011650"/>
<keyword evidence="2" id="KW-1185">Reference proteome</keyword>
<gene>
    <name evidence="1" type="ORF">NFIA_011650</name>
</gene>
<accession>A1D233</accession>
<name>A1D233_NEOFI</name>
<dbReference type="RefSeq" id="XP_001264373.1">
    <property type="nucleotide sequence ID" value="XM_001264372.1"/>
</dbReference>
<proteinExistence type="predicted"/>
<evidence type="ECO:0000313" key="2">
    <source>
        <dbReference type="Proteomes" id="UP000006702"/>
    </source>
</evidence>
<dbReference type="EMBL" id="DS027688">
    <property type="protein sequence ID" value="EAW22476.1"/>
    <property type="molecule type" value="Genomic_DNA"/>
</dbReference>
<sequence length="241" mass="27847">MQSQKKVRLFPNLWLPDPEQALSSQELIYVQKLIPLIQCLEMQWDKELKEADDLFDIHEQFVFTLRVAMKAKVEICWGANVRERMLKKLDLQPLRLWGDFAGLVLHLELTPDKASLTRFIIFVAHPQRFMYVKSDGEKAQLLAQLKPGQVSETANLPSTTDDMILRNDRLRKIANYWHDLGELLSAFMPHITTTAHPIKVIGAQSIGYHSSEFSTEFQLSGCWDWEDLPDPLVEFIQAQDV</sequence>
<reference evidence="2" key="1">
    <citation type="journal article" date="2008" name="PLoS Genet.">
        <title>Genomic islands in the pathogenic filamentous fungus Aspergillus fumigatus.</title>
        <authorList>
            <person name="Fedorova N.D."/>
            <person name="Khaldi N."/>
            <person name="Joardar V.S."/>
            <person name="Maiti R."/>
            <person name="Amedeo P."/>
            <person name="Anderson M.J."/>
            <person name="Crabtree J."/>
            <person name="Silva J.C."/>
            <person name="Badger J.H."/>
            <person name="Albarraq A."/>
            <person name="Angiuoli S."/>
            <person name="Bussey H."/>
            <person name="Bowyer P."/>
            <person name="Cotty P.J."/>
            <person name="Dyer P.S."/>
            <person name="Egan A."/>
            <person name="Galens K."/>
            <person name="Fraser-Liggett C.M."/>
            <person name="Haas B.J."/>
            <person name="Inman J.M."/>
            <person name="Kent R."/>
            <person name="Lemieux S."/>
            <person name="Malavazi I."/>
            <person name="Orvis J."/>
            <person name="Roemer T."/>
            <person name="Ronning C.M."/>
            <person name="Sundaram J.P."/>
            <person name="Sutton G."/>
            <person name="Turner G."/>
            <person name="Venter J.C."/>
            <person name="White O.R."/>
            <person name="Whitty B.R."/>
            <person name="Youngman P."/>
            <person name="Wolfe K.H."/>
            <person name="Goldman G.H."/>
            <person name="Wortman J.R."/>
            <person name="Jiang B."/>
            <person name="Denning D.W."/>
            <person name="Nierman W.C."/>
        </authorList>
    </citation>
    <scope>NUCLEOTIDE SEQUENCE [LARGE SCALE GENOMIC DNA]</scope>
    <source>
        <strain evidence="2">ATCC 1020 / DSM 3700 / CBS 544.65 / FGSC A1164 / JCM 1740 / NRRL 181 / WB 181</strain>
    </source>
</reference>
<dbReference type="Proteomes" id="UP000006702">
    <property type="component" value="Unassembled WGS sequence"/>
</dbReference>
<dbReference type="HOGENOM" id="CLU_1152048_0_0_1"/>
<dbReference type="AlphaFoldDB" id="A1D233"/>
<dbReference type="eggNOG" id="ENOG502SYV3">
    <property type="taxonomic scope" value="Eukaryota"/>
</dbReference>
<dbReference type="OMA" id="EICWGAN"/>